<evidence type="ECO:0000256" key="1">
    <source>
        <dbReference type="ARBA" id="ARBA00004749"/>
    </source>
</evidence>
<comment type="function">
    <text evidence="6">Membrane-associated protein that warps the membrane surface to access and bind aromatic isoprenes with high specificity, including ubiquinone (CoQ) isoprene intermediates and presents them directly to COQ7, therefore facilitating the COQ7-mediated hydroxylase step. Participates in the biosynthesis of coenzyme Q, also named ubiquinone, an essential lipid-soluble electron transporter for aerobic cellular respiration.</text>
</comment>
<name>A0ABR6NLZ6_9SPHN</name>
<dbReference type="RefSeq" id="WP_184156352.1">
    <property type="nucleotide sequence ID" value="NZ_JACHKA010000001.1"/>
</dbReference>
<keyword evidence="5" id="KW-0446">Lipid-binding</keyword>
<keyword evidence="3" id="KW-0831">Ubiquinone biosynthesis</keyword>
<feature type="domain" description="COQ9 C-terminal" evidence="7">
    <location>
        <begin position="129"/>
        <end position="199"/>
    </location>
</feature>
<dbReference type="Pfam" id="PF08511">
    <property type="entry name" value="COQ9"/>
    <property type="match status" value="1"/>
</dbReference>
<keyword evidence="8" id="KW-0830">Ubiquinone</keyword>
<comment type="similarity">
    <text evidence="2">Belongs to the COQ9 family.</text>
</comment>
<dbReference type="PANTHER" id="PTHR21427">
    <property type="entry name" value="UBIQUINONE BIOSYNTHESIS PROTEIN COQ9, MITOCHONDRIAL"/>
    <property type="match status" value="1"/>
</dbReference>
<organism evidence="8 9">
    <name type="scientific">Sphingobium lignivorans</name>
    <dbReference type="NCBI Taxonomy" id="2735886"/>
    <lineage>
        <taxon>Bacteria</taxon>
        <taxon>Pseudomonadati</taxon>
        <taxon>Pseudomonadota</taxon>
        <taxon>Alphaproteobacteria</taxon>
        <taxon>Sphingomonadales</taxon>
        <taxon>Sphingomonadaceae</taxon>
        <taxon>Sphingobium</taxon>
    </lineage>
</organism>
<evidence type="ECO:0000256" key="5">
    <source>
        <dbReference type="ARBA" id="ARBA00023121"/>
    </source>
</evidence>
<evidence type="ECO:0000313" key="8">
    <source>
        <dbReference type="EMBL" id="MBB5987727.1"/>
    </source>
</evidence>
<dbReference type="PANTHER" id="PTHR21427:SF19">
    <property type="entry name" value="UBIQUINONE BIOSYNTHESIS PROTEIN COQ9, MITOCHONDRIAL"/>
    <property type="match status" value="1"/>
</dbReference>
<proteinExistence type="inferred from homology"/>
<comment type="pathway">
    <text evidence="1">Cofactor biosynthesis; ubiquinone biosynthesis.</text>
</comment>
<reference evidence="8 9" key="1">
    <citation type="submission" date="2020-08" db="EMBL/GenBank/DDBJ databases">
        <title>Exploring microbial biodiversity for novel pathways involved in the catabolism of aromatic compounds derived from lignin.</title>
        <authorList>
            <person name="Elkins J."/>
        </authorList>
    </citation>
    <scope>NUCLEOTIDE SEQUENCE [LARGE SCALE GENOMIC DNA]</scope>
    <source>
        <strain evidence="8 9">B1D3A</strain>
    </source>
</reference>
<keyword evidence="4" id="KW-0809">Transit peptide</keyword>
<evidence type="ECO:0000256" key="3">
    <source>
        <dbReference type="ARBA" id="ARBA00022688"/>
    </source>
</evidence>
<dbReference type="Gene3D" id="1.10.357.10">
    <property type="entry name" value="Tetracycline Repressor, domain 2"/>
    <property type="match status" value="1"/>
</dbReference>
<evidence type="ECO:0000256" key="2">
    <source>
        <dbReference type="ARBA" id="ARBA00010766"/>
    </source>
</evidence>
<evidence type="ECO:0000259" key="7">
    <source>
        <dbReference type="Pfam" id="PF08511"/>
    </source>
</evidence>
<accession>A0ABR6NLZ6</accession>
<evidence type="ECO:0000313" key="9">
    <source>
        <dbReference type="Proteomes" id="UP001138540"/>
    </source>
</evidence>
<protein>
    <submittedName>
        <fullName evidence="8">Ubiquinone biosynthesis protein COQ9</fullName>
    </submittedName>
</protein>
<dbReference type="InterPro" id="IPR012762">
    <property type="entry name" value="Ubiq_biosynth_COQ9"/>
</dbReference>
<dbReference type="NCBIfam" id="TIGR02396">
    <property type="entry name" value="diverge_rpsU"/>
    <property type="match status" value="1"/>
</dbReference>
<sequence length="227" mass="24692">MIATKPADTGLLDGETLDMLRLRLAPLVAANAAFDGWTQAAVAMAADNAGVDRDIAALAFDGGAMVMIDAWFAAVDAAMLARLPAEEIAAMSIRGRITALVEARLAFMAPHREALRRAQAILSMPTNIAAATRLGWRAADVIWRAAGDTAVDYNHYTKRATLAAVYAATALVFVNDESEDHADTRAFLARRIENVMRFEKAKARLSARGDRHFSMSRFLGRLRYRGL</sequence>
<gene>
    <name evidence="8" type="ORF">HNP60_003701</name>
</gene>
<dbReference type="EMBL" id="JACHKA010000001">
    <property type="protein sequence ID" value="MBB5987727.1"/>
    <property type="molecule type" value="Genomic_DNA"/>
</dbReference>
<dbReference type="InterPro" id="IPR013718">
    <property type="entry name" value="COQ9_C"/>
</dbReference>
<evidence type="ECO:0000256" key="4">
    <source>
        <dbReference type="ARBA" id="ARBA00022946"/>
    </source>
</evidence>
<comment type="caution">
    <text evidence="8">The sequence shown here is derived from an EMBL/GenBank/DDBJ whole genome shotgun (WGS) entry which is preliminary data.</text>
</comment>
<keyword evidence="9" id="KW-1185">Reference proteome</keyword>
<dbReference type="Proteomes" id="UP001138540">
    <property type="component" value="Unassembled WGS sequence"/>
</dbReference>
<evidence type="ECO:0000256" key="6">
    <source>
        <dbReference type="ARBA" id="ARBA00058104"/>
    </source>
</evidence>